<feature type="domain" description="Nucleoporin POM152 immunoglobulin-like" evidence="2">
    <location>
        <begin position="613"/>
        <end position="715"/>
    </location>
</feature>
<dbReference type="InterPro" id="IPR056540">
    <property type="entry name" value="TMD_POM152"/>
</dbReference>
<feature type="domain" description="Nucleoporin POM152 Ig-like" evidence="4">
    <location>
        <begin position="1214"/>
        <end position="1298"/>
    </location>
</feature>
<evidence type="ECO:0000259" key="6">
    <source>
        <dbReference type="Pfam" id="PF24527"/>
    </source>
</evidence>
<dbReference type="InterPro" id="IPR056541">
    <property type="entry name" value="Ig-like_POM152"/>
</dbReference>
<dbReference type="Pfam" id="PF24519">
    <property type="entry name" value="Ig-like_Pom152_1"/>
    <property type="match status" value="1"/>
</dbReference>
<dbReference type="InParanoid" id="V5G5V2"/>
<accession>V5G5V2</accession>
<dbReference type="FunCoup" id="V5G5V2">
    <property type="interactions" value="86"/>
</dbReference>
<keyword evidence="8" id="KW-1185">Reference proteome</keyword>
<proteinExistence type="predicted"/>
<reference evidence="8" key="1">
    <citation type="journal article" date="2014" name="Genome Announc.">
        <title>Draft genome sequence of the formaldehyde-resistant fungus Byssochlamys spectabilis No. 5 (anamorph Paecilomyces variotii No. 5) (NBRC109023).</title>
        <authorList>
            <person name="Oka T."/>
            <person name="Ekino K."/>
            <person name="Fukuda K."/>
            <person name="Nomura Y."/>
        </authorList>
    </citation>
    <scope>NUCLEOTIDE SEQUENCE [LARGE SCALE GENOMIC DNA]</scope>
    <source>
        <strain evidence="8">No. 5 / NBRC 109023</strain>
    </source>
</reference>
<evidence type="ECO:0000259" key="5">
    <source>
        <dbReference type="Pfam" id="PF24519"/>
    </source>
</evidence>
<dbReference type="eggNOG" id="ENOG502QQ5B">
    <property type="taxonomic scope" value="Eukaryota"/>
</dbReference>
<dbReference type="PANTHER" id="PTHR28206:SF1">
    <property type="entry name" value="NUCLEOPORIN POM152"/>
    <property type="match status" value="1"/>
</dbReference>
<dbReference type="HOGENOM" id="CLU_002415_0_0_1"/>
<protein>
    <submittedName>
        <fullName evidence="7">Nuclear envelope pore membrane protein</fullName>
    </submittedName>
</protein>
<feature type="region of interest" description="Disordered" evidence="1">
    <location>
        <begin position="69"/>
        <end position="93"/>
    </location>
</feature>
<dbReference type="Pfam" id="PF24527">
    <property type="entry name" value="Ig-like_Pom152_9"/>
    <property type="match status" value="1"/>
</dbReference>
<comment type="caution">
    <text evidence="7">The sequence shown here is derived from an EMBL/GenBank/DDBJ whole genome shotgun (WGS) entry which is preliminary data.</text>
</comment>
<feature type="domain" description="Nucleoporin POM152 immunoglobulin-like" evidence="2">
    <location>
        <begin position="930"/>
        <end position="1020"/>
    </location>
</feature>
<feature type="domain" description="Nucleoporin POM152 Ig-like" evidence="4">
    <location>
        <begin position="814"/>
        <end position="901"/>
    </location>
</feature>
<dbReference type="Pfam" id="PF24312">
    <property type="entry name" value="Ig-like_POM152"/>
    <property type="match status" value="3"/>
</dbReference>
<evidence type="ECO:0000259" key="2">
    <source>
        <dbReference type="Pfam" id="PF23664"/>
    </source>
</evidence>
<dbReference type="EMBL" id="BAUL01000331">
    <property type="protein sequence ID" value="GAD99853.1"/>
    <property type="molecule type" value="Genomic_DNA"/>
</dbReference>
<sequence length="1319" mass="147474">MTHLIRKQNNTDKAFEIAIIGPAGSLCKSRNRLQESPYRLPTIHEKVCLIQHDHADWISDSKHAMSATPRLRSAFPQTPQTRRKTQDDETPVKAVPRPVKELKSLATTSSNTDAPLIPFEVIDAPSQRLYVVALYVALNAWRLIESNRALDELDSTWLFLKWIFVDGLFLFGLQILRIPWLEWAFPTTLAVFLLHAAANVFLMFRIPLPLGTWIAGMIKVAYDRELSISERKVKPADILHNASLILGKQIVHILPEGSASLNPDRIPLCIDPTRPSVTLPIRINQTNPIAIELLRFDLASGENETVVIPSKQLKQLKRQADKRHPASDSAIHRDLLFPVKKTGIYRLQKVMDESKLEVRTRSLNSLVASCPKAHIKNTQTHKCRGELSDLMLEVDGIPPLKIKYSRKVNHHDRGFSFQSIQPENLHSSLVKPEENPAQKPVLDLSWAHSQKIEVPLNESLNVDGHWFYAIEEVHDAYGNVANYSHLDEGDRPLTKTAPQWHQFSVHERPRISLYGCNEQRPLEVAKDETIELPVQFHSAGEAYGQDGPFTLAYSFNQADAGNDDSPTKNRQVSLRNLAHKPHIKEPGWYSLKAISSQFCPGEVLEPSSCLLHNPPEPELTVRHEKVFDKCANNAVGIVADLDLVGSPPFRLRYNIESSKGVETRLQTIDSLRGRLELTPSEAGHYKYRFLDIADSVYEPRPLKDKVPVLEQDVKPPASAHIVGPRQVRKACFGEPISVDVSFIGESPWTLEYEIVHNGRKSKQVLKSESETATIVTDKLVSGGGYALALTSVKDKSNCKRVLKDEIKIEARSKKPHVAFGQIDRARKIQALEDATVELPVRLGGESPWHIKYKNLAVESSPILEKTLWNENSVISVRQEGHYELLDVTDASCPGTVEQSAKQFNVSWIPRPSITAVDGTPAHDGPIAKRDVCEGDGDALELRFSGSPPYSLRYEQQRKSQAGGNYARVKTLRSALNVASVELDTKEAGSYTYKFAEISDSLYDQGQKGREALVVTQRVNPLPSARFEYPGHIYGFCKEEADGEESIPVILEGTPPFSMEISIKHHSSANPEVVTINNINSNRHNLPIPRRHLDLGQHVVSIHKVRDARGCQRVTEFDASSVRVAVSDVPTIIPLESQVDYCVGERISFSLSGHAPFEVFYTFDGAQKKATSHSTNFRRIAEKPGQFTVTAVSDGASGKCKAHKNITKVIHEMPSVRISKGRVSVIDIHEGGEADLNFEFWGTPPFEFTYTRSSNPQRGKKSQILDIKHDISYEHSKIIKASDEGTYEVVAIKDKFCSFSKQEGAGKPGWGGKQIQKSKK</sequence>
<evidence type="ECO:0000256" key="1">
    <source>
        <dbReference type="SAM" id="MobiDB-lite"/>
    </source>
</evidence>
<dbReference type="Pfam" id="PF23664">
    <property type="entry name" value="Ig_Pom152"/>
    <property type="match status" value="2"/>
</dbReference>
<gene>
    <name evidence="7" type="ORF">PVAR5_8580</name>
</gene>
<dbReference type="InterPro" id="IPR056544">
    <property type="entry name" value="Ig_POM152"/>
</dbReference>
<name>V5G5V2_BYSSN</name>
<dbReference type="GO" id="GO:0017056">
    <property type="term" value="F:structural constituent of nuclear pore"/>
    <property type="evidence" value="ECO:0007669"/>
    <property type="project" value="InterPro"/>
</dbReference>
<dbReference type="InterPro" id="IPR056543">
    <property type="entry name" value="Ig-like_POM152_9th"/>
</dbReference>
<dbReference type="GO" id="GO:0006606">
    <property type="term" value="P:protein import into nucleus"/>
    <property type="evidence" value="ECO:0007669"/>
    <property type="project" value="TreeGrafter"/>
</dbReference>
<dbReference type="Proteomes" id="UP000018001">
    <property type="component" value="Unassembled WGS sequence"/>
</dbReference>
<evidence type="ECO:0000259" key="3">
    <source>
        <dbReference type="Pfam" id="PF24097"/>
    </source>
</evidence>
<dbReference type="GO" id="GO:0006999">
    <property type="term" value="P:nuclear pore organization"/>
    <property type="evidence" value="ECO:0007669"/>
    <property type="project" value="TreeGrafter"/>
</dbReference>
<dbReference type="Pfam" id="PF24097">
    <property type="entry name" value="TMD_POM152"/>
    <property type="match status" value="1"/>
</dbReference>
<dbReference type="InterPro" id="IPR037701">
    <property type="entry name" value="Pom152"/>
</dbReference>
<dbReference type="PANTHER" id="PTHR28206">
    <property type="entry name" value="NUCLEOPORIN POM152"/>
    <property type="match status" value="1"/>
</dbReference>
<dbReference type="InterPro" id="IPR056542">
    <property type="entry name" value="Ig-like_POM152_1st"/>
</dbReference>
<feature type="domain" description="Nucleoporin POM152 Ig-like" evidence="4">
    <location>
        <begin position="508"/>
        <end position="609"/>
    </location>
</feature>
<evidence type="ECO:0000313" key="8">
    <source>
        <dbReference type="Proteomes" id="UP000018001"/>
    </source>
</evidence>
<organism evidence="7 8">
    <name type="scientific">Byssochlamys spectabilis (strain No. 5 / NBRC 109023)</name>
    <name type="common">Paecilomyces variotii</name>
    <dbReference type="NCBI Taxonomy" id="1356009"/>
    <lineage>
        <taxon>Eukaryota</taxon>
        <taxon>Fungi</taxon>
        <taxon>Dikarya</taxon>
        <taxon>Ascomycota</taxon>
        <taxon>Pezizomycotina</taxon>
        <taxon>Eurotiomycetes</taxon>
        <taxon>Eurotiomycetidae</taxon>
        <taxon>Eurotiales</taxon>
        <taxon>Thermoascaceae</taxon>
        <taxon>Paecilomyces</taxon>
    </lineage>
</organism>
<evidence type="ECO:0000259" key="4">
    <source>
        <dbReference type="Pfam" id="PF24312"/>
    </source>
</evidence>
<feature type="domain" description="Nucleoporin POM152 ninth Ig-like" evidence="6">
    <location>
        <begin position="1129"/>
        <end position="1208"/>
    </location>
</feature>
<feature type="domain" description="Nucleoporin POM152 first Ig-like" evidence="5">
    <location>
        <begin position="258"/>
        <end position="366"/>
    </location>
</feature>
<feature type="domain" description="Nucleoporin POM152 N-terminal transmembrane" evidence="3">
    <location>
        <begin position="123"/>
        <end position="207"/>
    </location>
</feature>
<evidence type="ECO:0000313" key="7">
    <source>
        <dbReference type="EMBL" id="GAD99853.1"/>
    </source>
</evidence>
<dbReference type="OrthoDB" id="5529162at2759"/>
<dbReference type="GO" id="GO:0070762">
    <property type="term" value="C:nuclear pore transmembrane ring"/>
    <property type="evidence" value="ECO:0007669"/>
    <property type="project" value="TreeGrafter"/>
</dbReference>